<gene>
    <name evidence="3" type="ORF">A7312_09715</name>
</gene>
<dbReference type="EMBL" id="LYND01000151">
    <property type="protein sequence ID" value="ODA07358.1"/>
    <property type="molecule type" value="Genomic_DNA"/>
</dbReference>
<sequence length="120" mass="12988">MAYITYRGENTSLMLYGIRFVQKVPVLVDSESVVKNFRERSDFDIKEEKVIPLEDLTLVQLKDKAKAAGIKGFSNMNTQDLITALRGGGKPTDNTPSAGDPAKPEGADGKNADANNTPTA</sequence>
<dbReference type="RefSeq" id="WP_068941141.1">
    <property type="nucleotide sequence ID" value="NZ_LYND01000151.1"/>
</dbReference>
<evidence type="ECO:0000313" key="3">
    <source>
        <dbReference type="EMBL" id="ODA07358.1"/>
    </source>
</evidence>
<keyword evidence="4" id="KW-1185">Reference proteome</keyword>
<protein>
    <recommendedName>
        <fullName evidence="2">Rho termination factor-like N-terminal domain-containing protein</fullName>
    </recommendedName>
</protein>
<evidence type="ECO:0000256" key="1">
    <source>
        <dbReference type="SAM" id="MobiDB-lite"/>
    </source>
</evidence>
<feature type="compositionally biased region" description="Basic and acidic residues" evidence="1">
    <location>
        <begin position="102"/>
        <end position="111"/>
    </location>
</feature>
<organism evidence="3 4">
    <name type="scientific">Paenibacillus polymyxa</name>
    <name type="common">Bacillus polymyxa</name>
    <dbReference type="NCBI Taxonomy" id="1406"/>
    <lineage>
        <taxon>Bacteria</taxon>
        <taxon>Bacillati</taxon>
        <taxon>Bacillota</taxon>
        <taxon>Bacilli</taxon>
        <taxon>Bacillales</taxon>
        <taxon>Paenibacillaceae</taxon>
        <taxon>Paenibacillus</taxon>
    </lineage>
</organism>
<evidence type="ECO:0000259" key="2">
    <source>
        <dbReference type="SMART" id="SM00959"/>
    </source>
</evidence>
<feature type="region of interest" description="Disordered" evidence="1">
    <location>
        <begin position="82"/>
        <end position="120"/>
    </location>
</feature>
<dbReference type="InterPro" id="IPR011112">
    <property type="entry name" value="Rho-like_N"/>
</dbReference>
<dbReference type="SMART" id="SM00959">
    <property type="entry name" value="Rho_N"/>
    <property type="match status" value="1"/>
</dbReference>
<name>A0ABX2Z7X7_PAEPO</name>
<dbReference type="Pfam" id="PF07498">
    <property type="entry name" value="Rho_N"/>
    <property type="match status" value="1"/>
</dbReference>
<dbReference type="Proteomes" id="UP000094974">
    <property type="component" value="Unassembled WGS sequence"/>
</dbReference>
<evidence type="ECO:0000313" key="4">
    <source>
        <dbReference type="Proteomes" id="UP000094974"/>
    </source>
</evidence>
<accession>A0ABX2Z7X7</accession>
<feature type="domain" description="Rho termination factor-like N-terminal" evidence="2">
    <location>
        <begin position="52"/>
        <end position="88"/>
    </location>
</feature>
<comment type="caution">
    <text evidence="3">The sequence shown here is derived from an EMBL/GenBank/DDBJ whole genome shotgun (WGS) entry which is preliminary data.</text>
</comment>
<proteinExistence type="predicted"/>
<reference evidence="4" key="1">
    <citation type="submission" date="2016-05" db="EMBL/GenBank/DDBJ databases">
        <title>Whole genome shotgun sequencing of cultured foodborne pathogen.</title>
        <authorList>
            <person name="Zheng J."/>
            <person name="Timme R."/>
            <person name="Allard M."/>
            <person name="Strain E."/>
            <person name="Luo Y."/>
            <person name="Brown E."/>
        </authorList>
    </citation>
    <scope>NUCLEOTIDE SEQUENCE [LARGE SCALE GENOMIC DNA]</scope>
    <source>
        <strain evidence="4">CFSAN034343</strain>
    </source>
</reference>